<name>A0A0H2RQA4_9AGAM</name>
<protein>
    <recommendedName>
        <fullName evidence="4">Carbohydrate-binding module family 19 domain-containing protein</fullName>
    </recommendedName>
</protein>
<keyword evidence="1" id="KW-0732">Signal</keyword>
<evidence type="ECO:0000256" key="1">
    <source>
        <dbReference type="SAM" id="SignalP"/>
    </source>
</evidence>
<accession>A0A0H2RQA4</accession>
<proteinExistence type="predicted"/>
<evidence type="ECO:0000313" key="2">
    <source>
        <dbReference type="EMBL" id="KLO13807.1"/>
    </source>
</evidence>
<feature type="chain" id="PRO_5005201680" description="Carbohydrate-binding module family 19 domain-containing protein" evidence="1">
    <location>
        <begin position="29"/>
        <end position="136"/>
    </location>
</feature>
<dbReference type="AlphaFoldDB" id="A0A0H2RQA4"/>
<keyword evidence="3" id="KW-1185">Reference proteome</keyword>
<sequence length="136" mass="14350">MIFTTRKNNILLFASLGYYFATSSPALCAPINNARATNGTQTQLSAADLLKNGQEAQILNAQFQSLNTTSSCQNGQFACVGDRFASCVNNKFVLSDCPDSLQCVALPLVNERGTVVSCDTTADALDRITNTGATGG</sequence>
<feature type="signal peptide" evidence="1">
    <location>
        <begin position="1"/>
        <end position="28"/>
    </location>
</feature>
<organism evidence="2 3">
    <name type="scientific">Schizopora paradoxa</name>
    <dbReference type="NCBI Taxonomy" id="27342"/>
    <lineage>
        <taxon>Eukaryota</taxon>
        <taxon>Fungi</taxon>
        <taxon>Dikarya</taxon>
        <taxon>Basidiomycota</taxon>
        <taxon>Agaricomycotina</taxon>
        <taxon>Agaricomycetes</taxon>
        <taxon>Hymenochaetales</taxon>
        <taxon>Schizoporaceae</taxon>
        <taxon>Schizopora</taxon>
    </lineage>
</organism>
<gene>
    <name evidence="2" type="ORF">SCHPADRAFT_827369</name>
</gene>
<dbReference type="Proteomes" id="UP000053477">
    <property type="component" value="Unassembled WGS sequence"/>
</dbReference>
<dbReference type="InParanoid" id="A0A0H2RQA4"/>
<reference evidence="2 3" key="1">
    <citation type="submission" date="2015-04" db="EMBL/GenBank/DDBJ databases">
        <title>Complete genome sequence of Schizopora paradoxa KUC8140, a cosmopolitan wood degrader in East Asia.</title>
        <authorList>
            <consortium name="DOE Joint Genome Institute"/>
            <person name="Min B."/>
            <person name="Park H."/>
            <person name="Jang Y."/>
            <person name="Kim J.-J."/>
            <person name="Kim K.H."/>
            <person name="Pangilinan J."/>
            <person name="Lipzen A."/>
            <person name="Riley R."/>
            <person name="Grigoriev I.V."/>
            <person name="Spatafora J.W."/>
            <person name="Choi I.-G."/>
        </authorList>
    </citation>
    <scope>NUCLEOTIDE SEQUENCE [LARGE SCALE GENOMIC DNA]</scope>
    <source>
        <strain evidence="2 3">KUC8140</strain>
    </source>
</reference>
<dbReference type="EMBL" id="KQ085953">
    <property type="protein sequence ID" value="KLO13807.1"/>
    <property type="molecule type" value="Genomic_DNA"/>
</dbReference>
<feature type="non-terminal residue" evidence="2">
    <location>
        <position position="136"/>
    </location>
</feature>
<evidence type="ECO:0000313" key="3">
    <source>
        <dbReference type="Proteomes" id="UP000053477"/>
    </source>
</evidence>
<dbReference type="OrthoDB" id="2362516at2759"/>
<evidence type="ECO:0008006" key="4">
    <source>
        <dbReference type="Google" id="ProtNLM"/>
    </source>
</evidence>